<dbReference type="PANTHER" id="PTHR18866">
    <property type="entry name" value="CARBOXYLASE:PYRUVATE/ACETYL-COA/PROPIONYL-COA CARBOXYLASE"/>
    <property type="match status" value="1"/>
</dbReference>
<dbReference type="Gene3D" id="3.30.1490.20">
    <property type="entry name" value="ATP-grasp fold, A domain"/>
    <property type="match status" value="1"/>
</dbReference>
<dbReference type="Gene3D" id="3.30.470.20">
    <property type="entry name" value="ATP-grasp fold, B domain"/>
    <property type="match status" value="1"/>
</dbReference>
<keyword evidence="2" id="KW-0436">Ligase</keyword>
<dbReference type="Pfam" id="PF02785">
    <property type="entry name" value="Biotin_carb_C"/>
    <property type="match status" value="1"/>
</dbReference>
<feature type="domain" description="Lipoyl-binding" evidence="8">
    <location>
        <begin position="1712"/>
        <end position="1789"/>
    </location>
</feature>
<dbReference type="InterPro" id="IPR016185">
    <property type="entry name" value="PreATP-grasp_dom_sf"/>
</dbReference>
<dbReference type="SUPFAM" id="SSF50891">
    <property type="entry name" value="Cyclophilin-like"/>
    <property type="match status" value="2"/>
</dbReference>
<dbReference type="InterPro" id="IPR005481">
    <property type="entry name" value="BC-like_N"/>
</dbReference>
<dbReference type="GO" id="GO:0016787">
    <property type="term" value="F:hydrolase activity"/>
    <property type="evidence" value="ECO:0007669"/>
    <property type="project" value="UniProtKB-KW"/>
</dbReference>
<dbReference type="SUPFAM" id="SSF160467">
    <property type="entry name" value="PH0987 N-terminal domain-like"/>
    <property type="match status" value="1"/>
</dbReference>
<dbReference type="InterPro" id="IPR000089">
    <property type="entry name" value="Biotin_lipoyl"/>
</dbReference>
<proteinExistence type="predicted"/>
<dbReference type="Pfam" id="PF02682">
    <property type="entry name" value="CT_C_D"/>
    <property type="match status" value="1"/>
</dbReference>
<dbReference type="Pfam" id="PF00364">
    <property type="entry name" value="Biotin_lipoyl"/>
    <property type="match status" value="1"/>
</dbReference>
<evidence type="ECO:0000259" key="9">
    <source>
        <dbReference type="PROSITE" id="PS50975"/>
    </source>
</evidence>
<comment type="cofactor">
    <cofactor evidence="1">
        <name>biotin</name>
        <dbReference type="ChEBI" id="CHEBI:57586"/>
    </cofactor>
</comment>
<dbReference type="FunFam" id="3.40.50.20:FF:000010">
    <property type="entry name" value="Propionyl-CoA carboxylase subunit alpha"/>
    <property type="match status" value="1"/>
</dbReference>
<dbReference type="Gene3D" id="3.90.1300.10">
    <property type="entry name" value="Amidase signature (AS) domain"/>
    <property type="match status" value="1"/>
</dbReference>
<dbReference type="Gene3D" id="2.40.50.100">
    <property type="match status" value="1"/>
</dbReference>
<dbReference type="InterPro" id="IPR029000">
    <property type="entry name" value="Cyclophilin-like_dom_sf"/>
</dbReference>
<evidence type="ECO:0000256" key="2">
    <source>
        <dbReference type="ARBA" id="ARBA00022598"/>
    </source>
</evidence>
<dbReference type="NCBIfam" id="TIGR02712">
    <property type="entry name" value="urea_carbox"/>
    <property type="match status" value="1"/>
</dbReference>
<evidence type="ECO:0000313" key="12">
    <source>
        <dbReference type="Proteomes" id="UP001362899"/>
    </source>
</evidence>
<dbReference type="InterPro" id="IPR003833">
    <property type="entry name" value="CT_C_D"/>
</dbReference>
<dbReference type="InterPro" id="IPR005479">
    <property type="entry name" value="CPAse_ATP-bd"/>
</dbReference>
<evidence type="ECO:0000313" key="11">
    <source>
        <dbReference type="EMBL" id="GMM50409.1"/>
    </source>
</evidence>
<dbReference type="CDD" id="cd06850">
    <property type="entry name" value="biotinyl_domain"/>
    <property type="match status" value="1"/>
</dbReference>
<dbReference type="SUPFAM" id="SSF52440">
    <property type="entry name" value="PreATP-grasp domain"/>
    <property type="match status" value="1"/>
</dbReference>
<dbReference type="Gene3D" id="3.40.50.20">
    <property type="match status" value="1"/>
</dbReference>
<dbReference type="SMART" id="SM00878">
    <property type="entry name" value="Biotin_carb_C"/>
    <property type="match status" value="1"/>
</dbReference>
<evidence type="ECO:0000256" key="3">
    <source>
        <dbReference type="ARBA" id="ARBA00022741"/>
    </source>
</evidence>
<dbReference type="Gene3D" id="3.30.1360.40">
    <property type="match status" value="1"/>
</dbReference>
<dbReference type="InterPro" id="IPR011054">
    <property type="entry name" value="Rudment_hybrid_motif"/>
</dbReference>
<sequence>MTFVGFSVDKWLEVNKTKQDVQNNILNLLSEVKDSAGPEWIHLCNEAEISIQVNLLPSKSSSDLPLYGVPIAVKDNIDVQGLPTTAACPTFEYNPSEDAVVVKRLKDAGAIVLGKTNLDQFATGLVGTRSPYGIPHCVFNKDYVSGGSSSGSAVVVANGIVPISLGTDTAGSGRVPAALNNIIGVKPTLGIWSTTGVVPACKSLDTISVFAQGLKDAQLVLNIGTVYDDNNCFSRKFPDRPVTSFPSRPVIGVPTKLEFFGDEENEALFRKFIENASAKGAEIRYVDCSDLFALAKLLYEGPWVAERTWAVQKHIKEHGESSLDPTVLSIVKGGYSISAVEAFDKEYLRQTLKQKAHRLTASLDALLMPTCPLNPRIKDVLQQPIAINSQQGYYTNFVNLADLAALAVPSGWRDDGLPVGATFLGPAFTDYALLDLAHRFLAPERSTGALSSVDSAKDIISNSLDGIAPRTLKLAVVGAHLSGMPLNWQLRLAKATLIAKTKTAPKYKLFALKTTPPKPGISYHTEGKSLDVEVYDIPYETFGYFVSQIPAPLGIGKVELENGEIVSSFVWDGSGEVEQEITSYGGWKQYVSANNIGKPFTKVLVANRGEIAVRIIKTLKKLGIKSVAVYSSGDKDSLAVQLADEAVSLTGTKPAETYLSIRKILDAAAQTGTEAIIPGYGFLSENAEFADLCEASGFVFVGPSGEAMRALGLKHSARNIAQKAGVPLVPGTQLLDTLEEAMSKVEEIGGYPVMLKSTAGGGGIGLQRVDSDEELKVAFTTVKHQGEAYFGDSGVFMESFVENARHVEVQVFGDGFGNAVALGVRDCSLQRRNQKVIEETPAPAMPAATSEHLKKCGANLVASMNYKCAGTIEFIYDSARDKFYFLEVNARLQVEHPITEMATGIDLVEWMLLVAANRAPFNNETVIEAKGCAMEARLYAENPIKDFRPSPGQITELEFPSWARIDGWASKGTVITSEFDPTIAKIIVQGATREETLAKLQQALRETVVGGIISNREYLLNIAESKMFADAKMHTKILDDYKYQPSVVEILNPGPNTSIQDYPGRTRYWRIGVPPSGPMDPFSHRVANRLVGNGSDAAAIEATLAGPTMMFHCDRVVAVTGGVCEVLLDGEKVSQWRAIDVKAGSKLTVGKVTSGCRAYIAIAGGLDVPKYLNSRSTFAQGKIGGYNGRGLKYGDLITLFDAPEINEKALFPASLIPKLSRQWKVNVTLGPHGAPDFFAPSFVPTFFKEEWKVHYNSNRFGVRLTGPKPEWSRTDGGEGGLHPSNAHDYVYSPGAINFTGDEPVILGCDGPSLGGFVCMAVIVESDLWKIGQMAPGDTIIFNEVQYDEARIMKRELDNIISNFSPTEPLVPMTSTCSDTNLTGVLYQKSDPKFVIRQAGDRYVLVEYGENVMDLSMRYRVHLLEESLSKIQSVVECSAGVRSLHIEFNPDLISQSSLVQLLVDTESSFPKNSDWEIKSRIINLPMAFEDSQTIKAVERYAETIRSEAPWLPNNVDFIADLNAIPRSQVRDLLYTASFMVMGLGDVYLGAPCAVPLDPRHRLLGSKYNPSRSWTPNGCVGLGGMYMCIYTMESPGGYQLCGRTVPIWDKLCLNEYSENGEPWMLKPFDIVRFYPVSEEELEEDVVKVDQGRFKLRVEDSVFNFGDYNKFLAENAESIDAHNKHINEHMAEFAAVIAASDRDATSSSTDAPDLTQYSEDAILVYAEITGRFWKSIAIEGAIVSPGDPLVVLEAMKTEMSVMAPDHAKGKIVKIVHKNGDLVEAGDIVAVIENI</sequence>
<dbReference type="GO" id="GO:0044281">
    <property type="term" value="P:small molecule metabolic process"/>
    <property type="evidence" value="ECO:0007669"/>
    <property type="project" value="UniProtKB-ARBA"/>
</dbReference>
<dbReference type="Proteomes" id="UP001362899">
    <property type="component" value="Unassembled WGS sequence"/>
</dbReference>
<dbReference type="SUPFAM" id="SSF56059">
    <property type="entry name" value="Glutathione synthetase ATP-binding domain-like"/>
    <property type="match status" value="1"/>
</dbReference>
<dbReference type="InterPro" id="IPR023631">
    <property type="entry name" value="Amidase_dom"/>
</dbReference>
<dbReference type="GO" id="GO:0046872">
    <property type="term" value="F:metal ion binding"/>
    <property type="evidence" value="ECO:0007669"/>
    <property type="project" value="InterPro"/>
</dbReference>
<dbReference type="SUPFAM" id="SSF75304">
    <property type="entry name" value="Amidase signature (AS) enzymes"/>
    <property type="match status" value="1"/>
</dbReference>
<dbReference type="PROSITE" id="PS50975">
    <property type="entry name" value="ATP_GRASP"/>
    <property type="match status" value="1"/>
</dbReference>
<protein>
    <submittedName>
        <fullName evidence="11">Bifunctional urea carboxylase/allophanate hydrolase</fullName>
    </submittedName>
</protein>
<dbReference type="PROSITE" id="PS00866">
    <property type="entry name" value="CPSASE_1"/>
    <property type="match status" value="1"/>
</dbReference>
<dbReference type="Gene3D" id="1.20.58.1700">
    <property type="match status" value="1"/>
</dbReference>
<evidence type="ECO:0000256" key="1">
    <source>
        <dbReference type="ARBA" id="ARBA00001953"/>
    </source>
</evidence>
<dbReference type="PROSITE" id="PS50968">
    <property type="entry name" value="BIOTINYL_LIPOYL"/>
    <property type="match status" value="1"/>
</dbReference>
<dbReference type="InterPro" id="IPR011761">
    <property type="entry name" value="ATP-grasp"/>
</dbReference>
<dbReference type="InterPro" id="IPR014084">
    <property type="entry name" value="Urea_COase"/>
</dbReference>
<dbReference type="PROSITE" id="PS00867">
    <property type="entry name" value="CPSASE_2"/>
    <property type="match status" value="1"/>
</dbReference>
<dbReference type="Pfam" id="PF01425">
    <property type="entry name" value="Amidase"/>
    <property type="match status" value="1"/>
</dbReference>
<dbReference type="SMART" id="SM00796">
    <property type="entry name" value="AHS1"/>
    <property type="match status" value="1"/>
</dbReference>
<evidence type="ECO:0000259" key="10">
    <source>
        <dbReference type="PROSITE" id="PS50979"/>
    </source>
</evidence>
<keyword evidence="4 11" id="KW-0378">Hydrolase</keyword>
<evidence type="ECO:0000256" key="5">
    <source>
        <dbReference type="ARBA" id="ARBA00022840"/>
    </source>
</evidence>
<dbReference type="Pfam" id="PF21986">
    <property type="entry name" value="AH_C"/>
    <property type="match status" value="1"/>
</dbReference>
<dbReference type="SUPFAM" id="SSF51246">
    <property type="entry name" value="Rudiment single hybrid motif"/>
    <property type="match status" value="1"/>
</dbReference>
<dbReference type="PROSITE" id="PS50979">
    <property type="entry name" value="BC"/>
    <property type="match status" value="1"/>
</dbReference>
<dbReference type="Pfam" id="PF02626">
    <property type="entry name" value="CT_A_B"/>
    <property type="match status" value="1"/>
</dbReference>
<reference evidence="11 12" key="1">
    <citation type="journal article" date="2023" name="Elife">
        <title>Identification of key yeast species and microbe-microbe interactions impacting larval growth of Drosophila in the wild.</title>
        <authorList>
            <person name="Mure A."/>
            <person name="Sugiura Y."/>
            <person name="Maeda R."/>
            <person name="Honda K."/>
            <person name="Sakurai N."/>
            <person name="Takahashi Y."/>
            <person name="Watada M."/>
            <person name="Katoh T."/>
            <person name="Gotoh A."/>
            <person name="Gotoh Y."/>
            <person name="Taniguchi I."/>
            <person name="Nakamura K."/>
            <person name="Hayashi T."/>
            <person name="Katayama T."/>
            <person name="Uemura T."/>
            <person name="Hattori Y."/>
        </authorList>
    </citation>
    <scope>NUCLEOTIDE SEQUENCE [LARGE SCALE GENOMIC DNA]</scope>
    <source>
        <strain evidence="11 12">SB-73</strain>
    </source>
</reference>
<dbReference type="InterPro" id="IPR011053">
    <property type="entry name" value="Single_hybrid_motif"/>
</dbReference>
<evidence type="ECO:0000259" key="8">
    <source>
        <dbReference type="PROSITE" id="PS50968"/>
    </source>
</evidence>
<evidence type="ECO:0000256" key="7">
    <source>
        <dbReference type="PROSITE-ProRule" id="PRU00409"/>
    </source>
</evidence>
<dbReference type="SMART" id="SM00797">
    <property type="entry name" value="AHS2"/>
    <property type="match status" value="1"/>
</dbReference>
<dbReference type="Gene3D" id="2.40.100.10">
    <property type="entry name" value="Cyclophilin-like"/>
    <property type="match status" value="2"/>
</dbReference>
<dbReference type="GO" id="GO:0004847">
    <property type="term" value="F:urea carboxylase activity"/>
    <property type="evidence" value="ECO:0007669"/>
    <property type="project" value="TreeGrafter"/>
</dbReference>
<keyword evidence="5 7" id="KW-0067">ATP-binding</keyword>
<dbReference type="InterPro" id="IPR003778">
    <property type="entry name" value="CT_A_B"/>
</dbReference>
<dbReference type="Pfam" id="PF00289">
    <property type="entry name" value="Biotin_carb_N"/>
    <property type="match status" value="1"/>
</dbReference>
<dbReference type="NCBIfam" id="TIGR02713">
    <property type="entry name" value="allophanate_hyd"/>
    <property type="match status" value="1"/>
</dbReference>
<evidence type="ECO:0000256" key="4">
    <source>
        <dbReference type="ARBA" id="ARBA00022801"/>
    </source>
</evidence>
<dbReference type="NCBIfam" id="NF006043">
    <property type="entry name" value="PRK08186.1"/>
    <property type="match status" value="1"/>
</dbReference>
<feature type="domain" description="ATP-grasp" evidence="9">
    <location>
        <begin position="718"/>
        <end position="916"/>
    </location>
</feature>
<accession>A0AAV5RFR1</accession>
<feature type="domain" description="Biotin carboxylation" evidence="10">
    <location>
        <begin position="599"/>
        <end position="1043"/>
    </location>
</feature>
<dbReference type="InterPro" id="IPR001882">
    <property type="entry name" value="Biotin_BS"/>
</dbReference>
<comment type="caution">
    <text evidence="11">The sequence shown here is derived from an EMBL/GenBank/DDBJ whole genome shotgun (WGS) entry which is preliminary data.</text>
</comment>
<keyword evidence="12" id="KW-1185">Reference proteome</keyword>
<dbReference type="SUPFAM" id="SSF51230">
    <property type="entry name" value="Single hybrid motif"/>
    <property type="match status" value="1"/>
</dbReference>
<dbReference type="InterPro" id="IPR005482">
    <property type="entry name" value="Biotin_COase_C"/>
</dbReference>
<dbReference type="PANTHER" id="PTHR18866:SF128">
    <property type="entry name" value="UREA AMIDOLYASE"/>
    <property type="match status" value="1"/>
</dbReference>
<organism evidence="11 12">
    <name type="scientific">Starmerella bacillaris</name>
    <name type="common">Yeast</name>
    <name type="synonym">Candida zemplinina</name>
    <dbReference type="NCBI Taxonomy" id="1247836"/>
    <lineage>
        <taxon>Eukaryota</taxon>
        <taxon>Fungi</taxon>
        <taxon>Dikarya</taxon>
        <taxon>Ascomycota</taxon>
        <taxon>Saccharomycotina</taxon>
        <taxon>Dipodascomycetes</taxon>
        <taxon>Dipodascales</taxon>
        <taxon>Trichomonascaceae</taxon>
        <taxon>Starmerella</taxon>
    </lineage>
</organism>
<name>A0AAV5RFR1_STABA</name>
<dbReference type="PROSITE" id="PS00188">
    <property type="entry name" value="BIOTIN"/>
    <property type="match status" value="1"/>
</dbReference>
<dbReference type="InterPro" id="IPR013815">
    <property type="entry name" value="ATP_grasp_subdomain_1"/>
</dbReference>
<dbReference type="GO" id="GO:0005524">
    <property type="term" value="F:ATP binding"/>
    <property type="evidence" value="ECO:0007669"/>
    <property type="project" value="UniProtKB-UniRule"/>
</dbReference>
<evidence type="ECO:0000256" key="6">
    <source>
        <dbReference type="ARBA" id="ARBA00023267"/>
    </source>
</evidence>
<dbReference type="InterPro" id="IPR050856">
    <property type="entry name" value="Biotin_carboxylase_complex"/>
</dbReference>
<keyword evidence="6" id="KW-0092">Biotin</keyword>
<dbReference type="InterPro" id="IPR053844">
    <property type="entry name" value="AH_C"/>
</dbReference>
<gene>
    <name evidence="11" type="ORF">DASB73_013670</name>
</gene>
<dbReference type="InterPro" id="IPR036928">
    <property type="entry name" value="AS_sf"/>
</dbReference>
<dbReference type="InterPro" id="IPR011764">
    <property type="entry name" value="Biotin_carboxylation_dom"/>
</dbReference>
<dbReference type="EMBL" id="BTGC01000003">
    <property type="protein sequence ID" value="GMM50409.1"/>
    <property type="molecule type" value="Genomic_DNA"/>
</dbReference>
<dbReference type="Gene3D" id="3.10.490.10">
    <property type="entry name" value="Gamma-glutamyl cyclotransferase-like"/>
    <property type="match status" value="1"/>
</dbReference>
<dbReference type="Pfam" id="PF02786">
    <property type="entry name" value="CPSase_L_D2"/>
    <property type="match status" value="1"/>
</dbReference>
<dbReference type="NCBIfam" id="TIGR00724">
    <property type="entry name" value="urea_amlyse_rel"/>
    <property type="match status" value="1"/>
</dbReference>
<keyword evidence="3 7" id="KW-0547">Nucleotide-binding</keyword>
<dbReference type="InterPro" id="IPR014085">
    <property type="entry name" value="Allophanate_hydrolase"/>
</dbReference>